<keyword evidence="11" id="KW-1185">Reference proteome</keyword>
<feature type="transmembrane region" description="Helical" evidence="9">
    <location>
        <begin position="333"/>
        <end position="355"/>
    </location>
</feature>
<evidence type="ECO:0000313" key="10">
    <source>
        <dbReference type="EMBL" id="MFC0594016.1"/>
    </source>
</evidence>
<keyword evidence="4" id="KW-1003">Cell membrane</keyword>
<comment type="subcellular location">
    <subcellularLocation>
        <location evidence="1">Cell membrane</location>
        <topology evidence="1">Multi-pass membrane protein</topology>
    </subcellularLocation>
</comment>
<feature type="transmembrane region" description="Helical" evidence="9">
    <location>
        <begin position="40"/>
        <end position="59"/>
    </location>
</feature>
<dbReference type="Pfam" id="PF02386">
    <property type="entry name" value="TrkH"/>
    <property type="match status" value="1"/>
</dbReference>
<feature type="transmembrane region" description="Helical" evidence="9">
    <location>
        <begin position="71"/>
        <end position="94"/>
    </location>
</feature>
<comment type="caution">
    <text evidence="10">The sequence shown here is derived from an EMBL/GenBank/DDBJ whole genome shotgun (WGS) entry which is preliminary data.</text>
</comment>
<reference evidence="10 11" key="1">
    <citation type="submission" date="2024-09" db="EMBL/GenBank/DDBJ databases">
        <authorList>
            <person name="Sun Q."/>
            <person name="Mori K."/>
        </authorList>
    </citation>
    <scope>NUCLEOTIDE SEQUENCE [LARGE SCALE GENOMIC DNA]</scope>
    <source>
        <strain evidence="10 11">NCAIM B.02336</strain>
    </source>
</reference>
<keyword evidence="6 9" id="KW-1133">Transmembrane helix</keyword>
<feature type="transmembrane region" description="Helical" evidence="9">
    <location>
        <begin position="275"/>
        <end position="294"/>
    </location>
</feature>
<evidence type="ECO:0000256" key="3">
    <source>
        <dbReference type="ARBA" id="ARBA00022448"/>
    </source>
</evidence>
<dbReference type="EMBL" id="JBHLTN010000034">
    <property type="protein sequence ID" value="MFC0594016.1"/>
    <property type="molecule type" value="Genomic_DNA"/>
</dbReference>
<feature type="transmembrane region" description="Helical" evidence="9">
    <location>
        <begin position="244"/>
        <end position="263"/>
    </location>
</feature>
<evidence type="ECO:0000313" key="11">
    <source>
        <dbReference type="Proteomes" id="UP001589834"/>
    </source>
</evidence>
<feature type="transmembrane region" description="Helical" evidence="9">
    <location>
        <begin position="7"/>
        <end position="28"/>
    </location>
</feature>
<dbReference type="Proteomes" id="UP001589834">
    <property type="component" value="Unassembled WGS sequence"/>
</dbReference>
<evidence type="ECO:0000256" key="1">
    <source>
        <dbReference type="ARBA" id="ARBA00004651"/>
    </source>
</evidence>
<keyword evidence="8 9" id="KW-0472">Membrane</keyword>
<evidence type="ECO:0000256" key="7">
    <source>
        <dbReference type="ARBA" id="ARBA00023065"/>
    </source>
</evidence>
<feature type="transmembrane region" description="Helical" evidence="9">
    <location>
        <begin position="137"/>
        <end position="162"/>
    </location>
</feature>
<protein>
    <submittedName>
        <fullName evidence="10">TrkH family potassium uptake protein</fullName>
    </submittedName>
</protein>
<name>A0ABV6PW26_9BURK</name>
<feature type="transmembrane region" description="Helical" evidence="9">
    <location>
        <begin position="182"/>
        <end position="201"/>
    </location>
</feature>
<evidence type="ECO:0000256" key="8">
    <source>
        <dbReference type="ARBA" id="ARBA00023136"/>
    </source>
</evidence>
<comment type="similarity">
    <text evidence="2">Belongs to the TrkH potassium transport family.</text>
</comment>
<evidence type="ECO:0000256" key="9">
    <source>
        <dbReference type="SAM" id="Phobius"/>
    </source>
</evidence>
<proteinExistence type="inferred from homology"/>
<dbReference type="PANTHER" id="PTHR32024">
    <property type="entry name" value="TRK SYSTEM POTASSIUM UPTAKE PROTEIN TRKG-RELATED"/>
    <property type="match status" value="1"/>
</dbReference>
<dbReference type="PANTHER" id="PTHR32024:SF2">
    <property type="entry name" value="TRK SYSTEM POTASSIUM UPTAKE PROTEIN TRKG-RELATED"/>
    <property type="match status" value="1"/>
</dbReference>
<dbReference type="RefSeq" id="WP_377484471.1">
    <property type="nucleotide sequence ID" value="NZ_JBHLTN010000034.1"/>
</dbReference>
<dbReference type="InterPro" id="IPR003445">
    <property type="entry name" value="Cat_transpt"/>
</dbReference>
<keyword evidence="5 9" id="KW-0812">Transmembrane</keyword>
<feature type="transmembrane region" description="Helical" evidence="9">
    <location>
        <begin position="406"/>
        <end position="433"/>
    </location>
</feature>
<accession>A0ABV6PW26</accession>
<evidence type="ECO:0000256" key="6">
    <source>
        <dbReference type="ARBA" id="ARBA00022989"/>
    </source>
</evidence>
<keyword evidence="3" id="KW-0813">Transport</keyword>
<evidence type="ECO:0000256" key="5">
    <source>
        <dbReference type="ARBA" id="ARBA00022692"/>
    </source>
</evidence>
<keyword evidence="7" id="KW-0406">Ion transport</keyword>
<gene>
    <name evidence="10" type="ORF">ACFFGG_15805</name>
</gene>
<organism evidence="10 11">
    <name type="scientific">Ottowia pentelensis</name>
    <dbReference type="NCBI Taxonomy" id="511108"/>
    <lineage>
        <taxon>Bacteria</taxon>
        <taxon>Pseudomonadati</taxon>
        <taxon>Pseudomonadota</taxon>
        <taxon>Betaproteobacteria</taxon>
        <taxon>Burkholderiales</taxon>
        <taxon>Comamonadaceae</taxon>
        <taxon>Ottowia</taxon>
    </lineage>
</organism>
<evidence type="ECO:0000256" key="2">
    <source>
        <dbReference type="ARBA" id="ARBA00009137"/>
    </source>
</evidence>
<feature type="transmembrane region" description="Helical" evidence="9">
    <location>
        <begin position="362"/>
        <end position="386"/>
    </location>
</feature>
<evidence type="ECO:0000256" key="4">
    <source>
        <dbReference type="ARBA" id="ARBA00022475"/>
    </source>
</evidence>
<sequence length="435" mass="47359">MTRFAPAFLILSWVIMGFSFAFWVPLAWDWWGEGGRNLRIWLGSFGLTFFTGLWLWWRTRRHAAELTVRDGFLLVNLVWLVLPAYAAVPLWFTVPGIGVVQAYFEAMSGLTATGATSLAGLDVLATSINIWRCFLQLIGGLGIMLLALAVLPFLGLGGLQIFKAEMPGPMKDSRLTPRIAETARGMWGVYFVLSVACLLAYRAGGMSWADAFMHMCTTVGLGGLSSHDQSFAFWGSPQLEWTAVLFMALAGVSFARYFLLWQLRSLAPLTRDAEVRAYVTVLLLASAGVAAMLITHDVYEDFPSAVRHAAFQVVSVATTTGYSIGDYLTWPTFVPVLLLFLGSFVSCAGSTGGGIKMVRMLVLVRLASGLDVVTAFSAVIANVNNIGPGMGRIGPAGNYASFTDPQLALCALAMVLGRLELLSMLVLFTPAFWRR</sequence>